<dbReference type="SUPFAM" id="SSF47090">
    <property type="entry name" value="PGBD-like"/>
    <property type="match status" value="1"/>
</dbReference>
<evidence type="ECO:0000256" key="5">
    <source>
        <dbReference type="ARBA" id="ARBA00022984"/>
    </source>
</evidence>
<reference evidence="11" key="1">
    <citation type="journal article" date="2019" name="Int. J. Syst. Evol. Microbiol.">
        <title>The Global Catalogue of Microorganisms (GCM) 10K type strain sequencing project: providing services to taxonomists for standard genome sequencing and annotation.</title>
        <authorList>
            <consortium name="The Broad Institute Genomics Platform"/>
            <consortium name="The Broad Institute Genome Sequencing Center for Infectious Disease"/>
            <person name="Wu L."/>
            <person name="Ma J."/>
        </authorList>
    </citation>
    <scope>NUCLEOTIDE SEQUENCE [LARGE SCALE GENOMIC DNA]</scope>
    <source>
        <strain evidence="11">CGMCC 1.15297</strain>
    </source>
</reference>
<proteinExistence type="inferred from homology"/>
<evidence type="ECO:0000256" key="4">
    <source>
        <dbReference type="ARBA" id="ARBA00022960"/>
    </source>
</evidence>
<dbReference type="Gene3D" id="2.40.440.10">
    <property type="entry name" value="L,D-transpeptidase catalytic domain-like"/>
    <property type="match status" value="1"/>
</dbReference>
<dbReference type="InterPro" id="IPR036365">
    <property type="entry name" value="PGBD-like_sf"/>
</dbReference>
<dbReference type="Pfam" id="PF03734">
    <property type="entry name" value="YkuD"/>
    <property type="match status" value="1"/>
</dbReference>
<evidence type="ECO:0000313" key="11">
    <source>
        <dbReference type="Proteomes" id="UP000603317"/>
    </source>
</evidence>
<evidence type="ECO:0000256" key="2">
    <source>
        <dbReference type="ARBA" id="ARBA00005992"/>
    </source>
</evidence>
<comment type="caution">
    <text evidence="10">The sequence shown here is derived from an EMBL/GenBank/DDBJ whole genome shotgun (WGS) entry which is preliminary data.</text>
</comment>
<dbReference type="InterPro" id="IPR050979">
    <property type="entry name" value="LD-transpeptidase"/>
</dbReference>
<keyword evidence="3" id="KW-0808">Transferase</keyword>
<dbReference type="Proteomes" id="UP000603317">
    <property type="component" value="Unassembled WGS sequence"/>
</dbReference>
<keyword evidence="6 7" id="KW-0961">Cell wall biogenesis/degradation</keyword>
<dbReference type="CDD" id="cd16913">
    <property type="entry name" value="YkuD_like"/>
    <property type="match status" value="1"/>
</dbReference>
<evidence type="ECO:0000256" key="1">
    <source>
        <dbReference type="ARBA" id="ARBA00004752"/>
    </source>
</evidence>
<evidence type="ECO:0000259" key="9">
    <source>
        <dbReference type="PROSITE" id="PS52029"/>
    </source>
</evidence>
<dbReference type="InterPro" id="IPR005490">
    <property type="entry name" value="LD_TPept_cat_dom"/>
</dbReference>
<dbReference type="PANTHER" id="PTHR30582">
    <property type="entry name" value="L,D-TRANSPEPTIDASE"/>
    <property type="match status" value="1"/>
</dbReference>
<evidence type="ECO:0000256" key="3">
    <source>
        <dbReference type="ARBA" id="ARBA00022679"/>
    </source>
</evidence>
<keyword evidence="11" id="KW-1185">Reference proteome</keyword>
<dbReference type="SUPFAM" id="SSF141523">
    <property type="entry name" value="L,D-transpeptidase catalytic domain-like"/>
    <property type="match status" value="1"/>
</dbReference>
<protein>
    <recommendedName>
        <fullName evidence="9">L,D-TPase catalytic domain-containing protein</fullName>
    </recommendedName>
</protein>
<evidence type="ECO:0000256" key="6">
    <source>
        <dbReference type="ARBA" id="ARBA00023316"/>
    </source>
</evidence>
<keyword evidence="5 7" id="KW-0573">Peptidoglycan synthesis</keyword>
<organism evidence="10 11">
    <name type="scientific">Blastomonas marina</name>
    <dbReference type="NCBI Taxonomy" id="1867408"/>
    <lineage>
        <taxon>Bacteria</taxon>
        <taxon>Pseudomonadati</taxon>
        <taxon>Pseudomonadota</taxon>
        <taxon>Alphaproteobacteria</taxon>
        <taxon>Sphingomonadales</taxon>
        <taxon>Sphingomonadaceae</taxon>
        <taxon>Blastomonas</taxon>
    </lineage>
</organism>
<evidence type="ECO:0000256" key="8">
    <source>
        <dbReference type="SAM" id="MobiDB-lite"/>
    </source>
</evidence>
<dbReference type="PROSITE" id="PS51257">
    <property type="entry name" value="PROKAR_LIPOPROTEIN"/>
    <property type="match status" value="1"/>
</dbReference>
<dbReference type="RefSeq" id="WP_188642106.1">
    <property type="nucleotide sequence ID" value="NZ_BMID01000001.1"/>
</dbReference>
<feature type="domain" description="L,D-TPase catalytic" evidence="9">
    <location>
        <begin position="236"/>
        <end position="367"/>
    </location>
</feature>
<comment type="pathway">
    <text evidence="1 7">Cell wall biogenesis; peptidoglycan biosynthesis.</text>
</comment>
<evidence type="ECO:0000256" key="7">
    <source>
        <dbReference type="PROSITE-ProRule" id="PRU01373"/>
    </source>
</evidence>
<dbReference type="PROSITE" id="PS52029">
    <property type="entry name" value="LD_TPASE"/>
    <property type="match status" value="1"/>
</dbReference>
<evidence type="ECO:0000313" key="10">
    <source>
        <dbReference type="EMBL" id="GGA06185.1"/>
    </source>
</evidence>
<dbReference type="PANTHER" id="PTHR30582:SF30">
    <property type="entry name" value="BLR4375 PROTEIN"/>
    <property type="match status" value="1"/>
</dbReference>
<gene>
    <name evidence="10" type="ORF">GCM10010923_15010</name>
</gene>
<keyword evidence="4 7" id="KW-0133">Cell shape</keyword>
<sequence length="367" mass="38883">MKHLLFASLAVSALTLTACSGSDDAETDAATETGTAAVDTSADDEIGANWASREGYDSDAEASREEASEQGGTLSLTLPDGVTQAMLGERTKRMIAVQVLLDKSNHSPGVIDGREGANTNRAIRYYREANGLPAGEGIDGELISALLDNHGGDVFRTYTVTEKDAATEFSDVPEEFPDMAKKDALGYESAREMLAERFHMDEDFLAALNPDADFAKAGTKLVIVSHGDDRIDADIAKVEVRKGEATVVGLDQAGKVLVSFPATIGSSDFPSPSGRMKVAAIAPEPNYTFDPDDQDWGPDETFILPPGPNNPVGGTWIDLGKDGYGIHGSPNPQMVAKEASHGCVRLTNWDAAAFAKALKTGTPVEFV</sequence>
<dbReference type="EMBL" id="BMID01000001">
    <property type="protein sequence ID" value="GGA06185.1"/>
    <property type="molecule type" value="Genomic_DNA"/>
</dbReference>
<feature type="active site" description="Proton donor/acceptor" evidence="7">
    <location>
        <position position="327"/>
    </location>
</feature>
<dbReference type="InterPro" id="IPR038063">
    <property type="entry name" value="Transpep_catalytic_dom"/>
</dbReference>
<name>A0ABQ1FDQ9_9SPHN</name>
<feature type="region of interest" description="Disordered" evidence="8">
    <location>
        <begin position="55"/>
        <end position="77"/>
    </location>
</feature>
<accession>A0ABQ1FDQ9</accession>
<feature type="active site" description="Nucleophile" evidence="7">
    <location>
        <position position="343"/>
    </location>
</feature>
<comment type="similarity">
    <text evidence="2">Belongs to the YkuD family.</text>
</comment>